<proteinExistence type="predicted"/>
<dbReference type="OrthoDB" id="7869153at2"/>
<keyword evidence="2" id="KW-1185">Reference proteome</keyword>
<dbReference type="Proteomes" id="UP000219546">
    <property type="component" value="Unassembled WGS sequence"/>
</dbReference>
<evidence type="ECO:0000313" key="2">
    <source>
        <dbReference type="Proteomes" id="UP000219546"/>
    </source>
</evidence>
<dbReference type="InterPro" id="IPR026838">
    <property type="entry name" value="YheC/D"/>
</dbReference>
<dbReference type="EMBL" id="OAOP01000003">
    <property type="protein sequence ID" value="SNX69991.1"/>
    <property type="molecule type" value="Genomic_DNA"/>
</dbReference>
<dbReference type="Pfam" id="PF14398">
    <property type="entry name" value="ATPgrasp_YheCD"/>
    <property type="match status" value="1"/>
</dbReference>
<organism evidence="1 2">
    <name type="scientific">Bacillus oleivorans</name>
    <dbReference type="NCBI Taxonomy" id="1448271"/>
    <lineage>
        <taxon>Bacteria</taxon>
        <taxon>Bacillati</taxon>
        <taxon>Bacillota</taxon>
        <taxon>Bacilli</taxon>
        <taxon>Bacillales</taxon>
        <taxon>Bacillaceae</taxon>
        <taxon>Bacillus</taxon>
    </lineage>
</organism>
<accession>A0A285CR40</accession>
<gene>
    <name evidence="1" type="ORF">SAMN05877753_103374</name>
</gene>
<dbReference type="SUPFAM" id="SSF56059">
    <property type="entry name" value="Glutathione synthetase ATP-binding domain-like"/>
    <property type="match status" value="1"/>
</dbReference>
<protein>
    <submittedName>
        <fullName evidence="1">YheC/D-like protein</fullName>
    </submittedName>
</protein>
<dbReference type="RefSeq" id="WP_097158282.1">
    <property type="nucleotide sequence ID" value="NZ_JBEPMQ010000002.1"/>
</dbReference>
<reference evidence="1 2" key="1">
    <citation type="submission" date="2017-08" db="EMBL/GenBank/DDBJ databases">
        <authorList>
            <person name="de Groot N.N."/>
        </authorList>
    </citation>
    <scope>NUCLEOTIDE SEQUENCE [LARGE SCALE GENOMIC DNA]</scope>
    <source>
        <strain evidence="1 2">JC228</strain>
    </source>
</reference>
<dbReference type="AlphaFoldDB" id="A0A285CR40"/>
<name>A0A285CR40_9BACI</name>
<sequence length="362" mass="42722">MRHTMEATLLQRLGLEAKEIKVLVGILAWEGRAGNIVGNKKLFEDLQKNLIQYKGISYIMTPNQSLDEHEIDGYLFIPKENIWIQTKLPIPNVIYNRVPYYQHEKSEKFEQFKINAAKKGIPFFNSSFLDKWSTYQLLSKHQKISNYLPDTTEVKDHESCYQFLKKYKCIYAKPKLRSKGFGVMRIRLKQDGKVYCETTSTTILFANFSRFWERFYTTFEKNQYIFQKAIEPKTFKGRRFDLRILGQFTGSEFNMTGIGVRQSFHQEVTTHIPKGGRIIPFSRVTHLTPIQQLEELTQMVGEELNKAYGVFYEFSIDIGLDEQKHPYIFEVNAKPMTFDEDEIESKRMKQLCHLFIQLYEEK</sequence>
<evidence type="ECO:0000313" key="1">
    <source>
        <dbReference type="EMBL" id="SNX69991.1"/>
    </source>
</evidence>